<dbReference type="Gene3D" id="1.10.10.10">
    <property type="entry name" value="Winged helix-like DNA-binding domain superfamily/Winged helix DNA-binding domain"/>
    <property type="match status" value="1"/>
</dbReference>
<organism evidence="6 7">
    <name type="scientific">Nitratireductor thuwali</name>
    <dbReference type="NCBI Taxonomy" id="2267699"/>
    <lineage>
        <taxon>Bacteria</taxon>
        <taxon>Pseudomonadati</taxon>
        <taxon>Pseudomonadota</taxon>
        <taxon>Alphaproteobacteria</taxon>
        <taxon>Hyphomicrobiales</taxon>
        <taxon>Phyllobacteriaceae</taxon>
        <taxon>Nitratireductor</taxon>
    </lineage>
</organism>
<dbReference type="PANTHER" id="PTHR33204">
    <property type="entry name" value="TRANSCRIPTIONAL REGULATOR, MARR FAMILY"/>
    <property type="match status" value="1"/>
</dbReference>
<evidence type="ECO:0000259" key="5">
    <source>
        <dbReference type="PROSITE" id="PS51118"/>
    </source>
</evidence>
<proteinExistence type="predicted"/>
<evidence type="ECO:0000256" key="4">
    <source>
        <dbReference type="SAM" id="MobiDB-lite"/>
    </source>
</evidence>
<dbReference type="CDD" id="cd00090">
    <property type="entry name" value="HTH_ARSR"/>
    <property type="match status" value="1"/>
</dbReference>
<accession>A0ABY5MHV8</accession>
<dbReference type="EMBL" id="CP030941">
    <property type="protein sequence ID" value="UUP16347.1"/>
    <property type="molecule type" value="Genomic_DNA"/>
</dbReference>
<keyword evidence="1" id="KW-0805">Transcription regulation</keyword>
<dbReference type="RefSeq" id="WP_338528781.1">
    <property type="nucleotide sequence ID" value="NZ_CP030941.1"/>
</dbReference>
<dbReference type="Pfam" id="PF01638">
    <property type="entry name" value="HxlR"/>
    <property type="match status" value="1"/>
</dbReference>
<dbReference type="InterPro" id="IPR002577">
    <property type="entry name" value="HTH_HxlR"/>
</dbReference>
<dbReference type="InterPro" id="IPR011991">
    <property type="entry name" value="ArsR-like_HTH"/>
</dbReference>
<feature type="region of interest" description="Disordered" evidence="4">
    <location>
        <begin position="117"/>
        <end position="140"/>
    </location>
</feature>
<reference evidence="6 7" key="1">
    <citation type="submission" date="2018-07" db="EMBL/GenBank/DDBJ databases">
        <title>Genome sequence of Nitratireductor thuwali#1536.</title>
        <authorList>
            <person name="Michoud G."/>
            <person name="Merlino G."/>
            <person name="Sefrji F.O."/>
            <person name="Daffonchio D."/>
        </authorList>
    </citation>
    <scope>NUCLEOTIDE SEQUENCE [LARGE SCALE GENOMIC DNA]</scope>
    <source>
        <strain evidence="7">Nit1536</strain>
    </source>
</reference>
<dbReference type="InterPro" id="IPR036388">
    <property type="entry name" value="WH-like_DNA-bd_sf"/>
</dbReference>
<feature type="domain" description="HTH hxlR-type" evidence="5">
    <location>
        <begin position="12"/>
        <end position="111"/>
    </location>
</feature>
<evidence type="ECO:0000313" key="7">
    <source>
        <dbReference type="Proteomes" id="UP001342418"/>
    </source>
</evidence>
<evidence type="ECO:0000256" key="2">
    <source>
        <dbReference type="ARBA" id="ARBA00023125"/>
    </source>
</evidence>
<dbReference type="SUPFAM" id="SSF46785">
    <property type="entry name" value="Winged helix' DNA-binding domain"/>
    <property type="match status" value="1"/>
</dbReference>
<sequence>MKPRRGHISDSCRPISEVLSLIGNKWTSLIITRLTEGPLRFNELKRSVHGISQKVLTSSLRALERDGFIERTEYPTVPPSVDYRLTPFGRDLAEPVMALTRFALKNRDRMDVARAAYDERHGMPTPGAPPKRKPQPLRLN</sequence>
<gene>
    <name evidence="6" type="primary">yybR_2</name>
    <name evidence="6" type="ORF">NTH_00793</name>
</gene>
<keyword evidence="3" id="KW-0804">Transcription</keyword>
<evidence type="ECO:0000313" key="6">
    <source>
        <dbReference type="EMBL" id="UUP16347.1"/>
    </source>
</evidence>
<evidence type="ECO:0000256" key="1">
    <source>
        <dbReference type="ARBA" id="ARBA00023015"/>
    </source>
</evidence>
<feature type="compositionally biased region" description="Basic residues" evidence="4">
    <location>
        <begin position="130"/>
        <end position="140"/>
    </location>
</feature>
<name>A0ABY5MHV8_9HYPH</name>
<dbReference type="Proteomes" id="UP001342418">
    <property type="component" value="Chromosome"/>
</dbReference>
<protein>
    <submittedName>
        <fullName evidence="6">HTH-type transcriptional regulator YybR</fullName>
    </submittedName>
</protein>
<evidence type="ECO:0000256" key="3">
    <source>
        <dbReference type="ARBA" id="ARBA00023163"/>
    </source>
</evidence>
<dbReference type="PANTHER" id="PTHR33204:SF18">
    <property type="entry name" value="TRANSCRIPTIONAL REGULATORY PROTEIN"/>
    <property type="match status" value="1"/>
</dbReference>
<dbReference type="InterPro" id="IPR036390">
    <property type="entry name" value="WH_DNA-bd_sf"/>
</dbReference>
<dbReference type="PROSITE" id="PS51118">
    <property type="entry name" value="HTH_HXLR"/>
    <property type="match status" value="1"/>
</dbReference>
<keyword evidence="2" id="KW-0238">DNA-binding</keyword>
<keyword evidence="7" id="KW-1185">Reference proteome</keyword>